<dbReference type="InterPro" id="IPR006311">
    <property type="entry name" value="TAT_signal"/>
</dbReference>
<evidence type="ECO:0000259" key="4">
    <source>
        <dbReference type="Pfam" id="PF00496"/>
    </source>
</evidence>
<dbReference type="Gene3D" id="3.40.190.10">
    <property type="entry name" value="Periplasmic binding protein-like II"/>
    <property type="match status" value="1"/>
</dbReference>
<keyword evidence="3" id="KW-0732">Signal</keyword>
<comment type="similarity">
    <text evidence="1">Belongs to the bacterial solute-binding protein 5 family.</text>
</comment>
<dbReference type="RefSeq" id="WP_184370811.1">
    <property type="nucleotide sequence ID" value="NZ_BAAAKM010000037.1"/>
</dbReference>
<gene>
    <name evidence="5" type="ORF">HNR07_006773</name>
</gene>
<dbReference type="PANTHER" id="PTHR30290">
    <property type="entry name" value="PERIPLASMIC BINDING COMPONENT OF ABC TRANSPORTER"/>
    <property type="match status" value="1"/>
</dbReference>
<feature type="domain" description="Solute-binding protein family 5" evidence="4">
    <location>
        <begin position="109"/>
        <end position="485"/>
    </location>
</feature>
<accession>A0A840WVS7</accession>
<dbReference type="EMBL" id="JACHDO010000001">
    <property type="protein sequence ID" value="MBB5495636.1"/>
    <property type="molecule type" value="Genomic_DNA"/>
</dbReference>
<proteinExistence type="inferred from homology"/>
<protein>
    <submittedName>
        <fullName evidence="5">Peptide/nickel transport system substrate-binding protein</fullName>
    </submittedName>
</protein>
<organism evidence="5 6">
    <name type="scientific">Nocardiopsis metallicus</name>
    <dbReference type="NCBI Taxonomy" id="179819"/>
    <lineage>
        <taxon>Bacteria</taxon>
        <taxon>Bacillati</taxon>
        <taxon>Actinomycetota</taxon>
        <taxon>Actinomycetes</taxon>
        <taxon>Streptosporangiales</taxon>
        <taxon>Nocardiopsidaceae</taxon>
        <taxon>Nocardiopsis</taxon>
    </lineage>
</organism>
<keyword evidence="2" id="KW-0813">Transport</keyword>
<dbReference type="GO" id="GO:1904680">
    <property type="term" value="F:peptide transmembrane transporter activity"/>
    <property type="evidence" value="ECO:0007669"/>
    <property type="project" value="TreeGrafter"/>
</dbReference>
<dbReference type="PANTHER" id="PTHR30290:SF9">
    <property type="entry name" value="OLIGOPEPTIDE-BINDING PROTEIN APPA"/>
    <property type="match status" value="1"/>
</dbReference>
<evidence type="ECO:0000313" key="5">
    <source>
        <dbReference type="EMBL" id="MBB5495636.1"/>
    </source>
</evidence>
<dbReference type="Gene3D" id="3.10.105.10">
    <property type="entry name" value="Dipeptide-binding Protein, Domain 3"/>
    <property type="match status" value="1"/>
</dbReference>
<evidence type="ECO:0000256" key="1">
    <source>
        <dbReference type="ARBA" id="ARBA00005695"/>
    </source>
</evidence>
<dbReference type="Proteomes" id="UP000579647">
    <property type="component" value="Unassembled WGS sequence"/>
</dbReference>
<dbReference type="SUPFAM" id="SSF53850">
    <property type="entry name" value="Periplasmic binding protein-like II"/>
    <property type="match status" value="1"/>
</dbReference>
<evidence type="ECO:0000256" key="3">
    <source>
        <dbReference type="ARBA" id="ARBA00022729"/>
    </source>
</evidence>
<keyword evidence="6" id="KW-1185">Reference proteome</keyword>
<dbReference type="Pfam" id="PF00496">
    <property type="entry name" value="SBP_bac_5"/>
    <property type="match status" value="1"/>
</dbReference>
<name>A0A840WVS7_9ACTN</name>
<dbReference type="InterPro" id="IPR000914">
    <property type="entry name" value="SBP_5_dom"/>
</dbReference>
<dbReference type="CDD" id="cd08509">
    <property type="entry name" value="PBP2_TmCBP_oligosaccharides_like"/>
    <property type="match status" value="1"/>
</dbReference>
<dbReference type="GO" id="GO:0015833">
    <property type="term" value="P:peptide transport"/>
    <property type="evidence" value="ECO:0007669"/>
    <property type="project" value="TreeGrafter"/>
</dbReference>
<dbReference type="InterPro" id="IPR039424">
    <property type="entry name" value="SBP_5"/>
</dbReference>
<evidence type="ECO:0000256" key="2">
    <source>
        <dbReference type="ARBA" id="ARBA00022448"/>
    </source>
</evidence>
<dbReference type="PROSITE" id="PS51318">
    <property type="entry name" value="TAT"/>
    <property type="match status" value="1"/>
</dbReference>
<dbReference type="AlphaFoldDB" id="A0A840WVS7"/>
<sequence length="603" mass="67056">MTPTPSNNALLNELSRRRLLKAVGFGAVGVAGASALSACSGGNGDSDGVTRFAGVFDFDLDSQTRNVHVEDGALLMNSVYRDLFLCSGAFYNWGAHEWDYLLLEGHEWDGDDLIVSLRSGLKWSDGTDLNADDMVRSYAMRVLEAPSWGTGFPQVQDLEKLDDLSVRLGFEDPFPNIELSILKHRIVSKTTYADFGEQALDLVNGGVRQGDDEHLEWNAEFIEFNPDEIVCSGPYKFDRAQMTDARITLVRNEDGYRGTEVNFDEVVVHKGDNRQSALLVQQGEVDYSTLAPSAADQQAFQGVEGFRWIEHPGYDGCGLMFNYAAKPELKDVRVRKALAYVLDGDQIGQVARGEAYGRVTHYAGLADIQAEEVFSAEELEDFETFDQDIDKATELLEEAGWTKEDGKWYLPDGDEASFEVIGVSGWGDFELTATQVEEAWNSFGIKTEARNVPEDNPWGIWAAGDFEVAVRHWGNPELPDYWGAFQMNFLAENAGTEDSPGQSFDLKVESPSQGEVDLEELVNTARRAESEEEQKEAVRVMAIVFNELLPRIPIWTYKYLAPAIEGVRVQSFDDDHPAAQNDIYEDNPIILALIQGDLTPNEG</sequence>
<reference evidence="5 6" key="1">
    <citation type="submission" date="2020-08" db="EMBL/GenBank/DDBJ databases">
        <title>Sequencing the genomes of 1000 actinobacteria strains.</title>
        <authorList>
            <person name="Klenk H.-P."/>
        </authorList>
    </citation>
    <scope>NUCLEOTIDE SEQUENCE [LARGE SCALE GENOMIC DNA]</scope>
    <source>
        <strain evidence="5 6">DSM 44598</strain>
    </source>
</reference>
<comment type="caution">
    <text evidence="5">The sequence shown here is derived from an EMBL/GenBank/DDBJ whole genome shotgun (WGS) entry which is preliminary data.</text>
</comment>
<evidence type="ECO:0000313" key="6">
    <source>
        <dbReference type="Proteomes" id="UP000579647"/>
    </source>
</evidence>